<name>A0A076NIG1_9CORY</name>
<dbReference type="Proteomes" id="UP000215374">
    <property type="component" value="Chromosome 1"/>
</dbReference>
<evidence type="ECO:0000313" key="4">
    <source>
        <dbReference type="Proteomes" id="UP000215374"/>
    </source>
</evidence>
<sequence>MNTPIQLVRSKYRALGGGCVSCSRDLAPVEALPGVQKVDALASGVVLVTHDGTVADSAIVEAAQKAGLSLAPAGPARPVRA</sequence>
<dbReference type="RefSeq" id="WP_038589537.1">
    <property type="nucleotide sequence ID" value="NZ_CP009211.1"/>
</dbReference>
<dbReference type="AlphaFoldDB" id="A0A076NIG1"/>
<proteinExistence type="predicted"/>
<gene>
    <name evidence="1" type="ORF">CIMIT_04130</name>
    <name evidence="2" type="ORF">SAMEA4535761_00891</name>
</gene>
<protein>
    <recommendedName>
        <fullName evidence="5">HMA domain-containing protein</fullName>
    </recommendedName>
</protein>
<keyword evidence="3" id="KW-1185">Reference proteome</keyword>
<dbReference type="Proteomes" id="UP000028780">
    <property type="component" value="Chromosome"/>
</dbReference>
<accession>A0A076NIG1</accession>
<dbReference type="HOGENOM" id="CLU_2568052_0_0_11"/>
<evidence type="ECO:0008006" key="5">
    <source>
        <dbReference type="Google" id="ProtNLM"/>
    </source>
</evidence>
<evidence type="ECO:0000313" key="1">
    <source>
        <dbReference type="EMBL" id="AIJ33198.1"/>
    </source>
</evidence>
<evidence type="ECO:0000313" key="3">
    <source>
        <dbReference type="Proteomes" id="UP000028780"/>
    </source>
</evidence>
<reference evidence="1 3" key="1">
    <citation type="submission" date="2014-08" db="EMBL/GenBank/DDBJ databases">
        <title>Complete genome sequence of Corynebacterium imitans DSM 44264, isolated from a five-month-old boy with suspected pharyngeal diphtheria.</title>
        <authorList>
            <person name="Mollmann S."/>
            <person name="Albersmeier A."/>
            <person name="Ruckert C."/>
            <person name="Tauch A."/>
        </authorList>
    </citation>
    <scope>NUCLEOTIDE SEQUENCE [LARGE SCALE GENOMIC DNA]</scope>
    <source>
        <strain evidence="1 3">DSM 44264</strain>
    </source>
</reference>
<dbReference type="EMBL" id="CP009211">
    <property type="protein sequence ID" value="AIJ33198.1"/>
    <property type="molecule type" value="Genomic_DNA"/>
</dbReference>
<dbReference type="OrthoDB" id="5147467at2"/>
<reference evidence="2 4" key="2">
    <citation type="submission" date="2017-06" db="EMBL/GenBank/DDBJ databases">
        <authorList>
            <consortium name="Pathogen Informatics"/>
        </authorList>
    </citation>
    <scope>NUCLEOTIDE SEQUENCE [LARGE SCALE GENOMIC DNA]</scope>
    <source>
        <strain evidence="2 4">NCTC13015</strain>
    </source>
</reference>
<dbReference type="EMBL" id="LT906467">
    <property type="protein sequence ID" value="SNV64751.1"/>
    <property type="molecule type" value="Genomic_DNA"/>
</dbReference>
<dbReference type="KEGG" id="cii:CIMIT_04130"/>
<evidence type="ECO:0000313" key="2">
    <source>
        <dbReference type="EMBL" id="SNV64751.1"/>
    </source>
</evidence>
<organism evidence="1 3">
    <name type="scientific">Corynebacterium imitans</name>
    <dbReference type="NCBI Taxonomy" id="156978"/>
    <lineage>
        <taxon>Bacteria</taxon>
        <taxon>Bacillati</taxon>
        <taxon>Actinomycetota</taxon>
        <taxon>Actinomycetes</taxon>
        <taxon>Mycobacteriales</taxon>
        <taxon>Corynebacteriaceae</taxon>
        <taxon>Corynebacterium</taxon>
    </lineage>
</organism>